<feature type="binding site" evidence="4">
    <location>
        <position position="262"/>
    </location>
    <ligand>
        <name>FAD</name>
        <dbReference type="ChEBI" id="CHEBI:57692"/>
    </ligand>
</feature>
<dbReference type="InterPro" id="IPR005101">
    <property type="entry name" value="Cryptochr/Photolyase_FAD-bd"/>
</dbReference>
<keyword evidence="1 4" id="KW-0285">Flavoprotein</keyword>
<dbReference type="Gene3D" id="1.25.40.80">
    <property type="match status" value="1"/>
</dbReference>
<feature type="site" description="Electron transfer via tryptophanyl radical" evidence="5">
    <location>
        <position position="350"/>
    </location>
</feature>
<dbReference type="PROSITE" id="PS51645">
    <property type="entry name" value="PHR_CRY_ALPHA_BETA"/>
    <property type="match status" value="1"/>
</dbReference>
<feature type="binding site" evidence="4">
    <location>
        <begin position="230"/>
        <end position="234"/>
    </location>
    <ligand>
        <name>FAD</name>
        <dbReference type="ChEBI" id="CHEBI:57692"/>
    </ligand>
</feature>
<dbReference type="SUPFAM" id="SSF52425">
    <property type="entry name" value="Cryptochrome/photolyase, N-terminal domain"/>
    <property type="match status" value="1"/>
</dbReference>
<dbReference type="EMBL" id="LJSN01000002">
    <property type="protein sequence ID" value="PNE40733.1"/>
    <property type="molecule type" value="Genomic_DNA"/>
</dbReference>
<feature type="site" description="Electron transfer via tryptophanyl radical" evidence="5">
    <location>
        <position position="373"/>
    </location>
</feature>
<dbReference type="GO" id="GO:0003677">
    <property type="term" value="F:DNA binding"/>
    <property type="evidence" value="ECO:0007669"/>
    <property type="project" value="TreeGrafter"/>
</dbReference>
<dbReference type="InterPro" id="IPR036134">
    <property type="entry name" value="Crypto/Photolyase_FAD-like_sf"/>
</dbReference>
<dbReference type="InterPro" id="IPR014729">
    <property type="entry name" value="Rossmann-like_a/b/a_fold"/>
</dbReference>
<dbReference type="Gene3D" id="1.10.579.10">
    <property type="entry name" value="DNA Cyclobutane Dipyrimidine Photolyase, subunit A, domain 3"/>
    <property type="match status" value="1"/>
</dbReference>
<dbReference type="Proteomes" id="UP000236047">
    <property type="component" value="Unassembled WGS sequence"/>
</dbReference>
<sequence length="458" mass="50888">MNVSVVLFTADLRLTDHPPLRAALDAADAVVPLFVRDRAIEAAGFAAPNRRAFLDGCLADLDAGLRERGGHLVVRSGDLVQEVCRVVTETDAEEVHMAAGHSRFAARREERLRSALEAVGRRLCVHDAVTVAVPPGMVTPASSDHFAVFTPYYRHWARTPLRPVVRAPGRVVVPEGAGGERVPAHGDHVGVSPALPPGGESQARKQVTAYWRRGLDGYETTHDDLAADATSRLSAHLHFGTVSPVELVHRARRHGGAGAEAFVRQLAWRDFHHQVLAARPETAHADYRTQHDHWRTERTAGADIDAWREGRTGYPVIDAAMRQLRHEGWMHNRARLLVASFLTKTLYVDWRIGAAHFLYWLVDGDVANNQLNWQWMAGTGTDTRPNRVLNPVTQSKKYDPDGTYVRRWVPELAGLAPRLVHEPWKLPAADRADLDYPDPIVSLSTGLDRFRRARGKEA</sequence>
<comment type="cofactor">
    <cofactor evidence="4">
        <name>FAD</name>
        <dbReference type="ChEBI" id="CHEBI:57692"/>
    </cofactor>
    <text evidence="4">Binds 1 FAD per subunit.</text>
</comment>
<feature type="binding site" evidence="4">
    <location>
        <begin position="363"/>
        <end position="365"/>
    </location>
    <ligand>
        <name>FAD</name>
        <dbReference type="ChEBI" id="CHEBI:57692"/>
    </ligand>
</feature>
<name>A0A2N8PI53_STRNR</name>
<dbReference type="GO" id="GO:0009416">
    <property type="term" value="P:response to light stimulus"/>
    <property type="evidence" value="ECO:0007669"/>
    <property type="project" value="TreeGrafter"/>
</dbReference>
<keyword evidence="2 4" id="KW-0274">FAD</keyword>
<dbReference type="GO" id="GO:0006139">
    <property type="term" value="P:nucleobase-containing compound metabolic process"/>
    <property type="evidence" value="ECO:0007669"/>
    <property type="project" value="UniProtKB-ARBA"/>
</dbReference>
<dbReference type="InterPro" id="IPR006050">
    <property type="entry name" value="DNA_photolyase_N"/>
</dbReference>
<accession>A0A2N8PI53</accession>
<dbReference type="PROSITE" id="PS00691">
    <property type="entry name" value="DNA_PHOTOLYASES_1_2"/>
    <property type="match status" value="1"/>
</dbReference>
<dbReference type="GO" id="GO:0006950">
    <property type="term" value="P:response to stress"/>
    <property type="evidence" value="ECO:0007669"/>
    <property type="project" value="UniProtKB-ARBA"/>
</dbReference>
<reference evidence="10" key="1">
    <citation type="submission" date="2015-09" db="EMBL/GenBank/DDBJ databases">
        <authorList>
            <person name="Graham D.E."/>
            <person name="Mahan K.M."/>
            <person name="Klingeman D.M."/>
            <person name="Fida T."/>
            <person name="Giannone R.J."/>
            <person name="Hettich R.L."/>
            <person name="Parry R.J."/>
            <person name="Spain J.C."/>
        </authorList>
    </citation>
    <scope>NUCLEOTIDE SEQUENCE [LARGE SCALE GENOMIC DNA]</scope>
    <source>
        <strain evidence="10">JCM 4701</strain>
    </source>
</reference>
<dbReference type="Pfam" id="PF03441">
    <property type="entry name" value="FAD_binding_7"/>
    <property type="match status" value="1"/>
</dbReference>
<dbReference type="InterPro" id="IPR002081">
    <property type="entry name" value="Cryptochrome/DNA_photolyase_1"/>
</dbReference>
<evidence type="ECO:0000256" key="4">
    <source>
        <dbReference type="PIRSR" id="PIRSR602081-1"/>
    </source>
</evidence>
<feature type="region of interest" description="Disordered" evidence="7">
    <location>
        <begin position="179"/>
        <end position="202"/>
    </location>
</feature>
<keyword evidence="10" id="KW-1185">Reference proteome</keyword>
<evidence type="ECO:0000313" key="10">
    <source>
        <dbReference type="Proteomes" id="UP000236047"/>
    </source>
</evidence>
<dbReference type="PANTHER" id="PTHR11455:SF9">
    <property type="entry name" value="CRYPTOCHROME CIRCADIAN CLOCK 5 ISOFORM X1"/>
    <property type="match status" value="1"/>
</dbReference>
<dbReference type="InterPro" id="IPR018394">
    <property type="entry name" value="DNA_photolyase_1_CS_C"/>
</dbReference>
<dbReference type="PRINTS" id="PR00147">
    <property type="entry name" value="DNAPHOTLYASE"/>
</dbReference>
<keyword evidence="3 6" id="KW-0157">Chromophore</keyword>
<dbReference type="PROSITE" id="PS00394">
    <property type="entry name" value="DNA_PHOTOLYASES_1_1"/>
    <property type="match status" value="1"/>
</dbReference>
<feature type="binding site" evidence="4">
    <location>
        <position position="218"/>
    </location>
    <ligand>
        <name>FAD</name>
        <dbReference type="ChEBI" id="CHEBI:57692"/>
    </ligand>
</feature>
<comment type="similarity">
    <text evidence="6">Belongs to the DNA photolyase family.</text>
</comment>
<evidence type="ECO:0000256" key="5">
    <source>
        <dbReference type="PIRSR" id="PIRSR602081-2"/>
    </source>
</evidence>
<dbReference type="GO" id="GO:0071949">
    <property type="term" value="F:FAD binding"/>
    <property type="evidence" value="ECO:0007669"/>
    <property type="project" value="TreeGrafter"/>
</dbReference>
<protein>
    <submittedName>
        <fullName evidence="9">Deoxyribodipyrimidine photolyase</fullName>
    </submittedName>
</protein>
<dbReference type="Gene3D" id="3.40.50.620">
    <property type="entry name" value="HUPs"/>
    <property type="match status" value="1"/>
</dbReference>
<feature type="domain" description="Photolyase/cryptochrome alpha/beta" evidence="8">
    <location>
        <begin position="2"/>
        <end position="131"/>
    </location>
</feature>
<dbReference type="Pfam" id="PF00875">
    <property type="entry name" value="DNA_photolyase"/>
    <property type="match status" value="1"/>
</dbReference>
<feature type="site" description="Electron transfer via tryptophanyl radical" evidence="5">
    <location>
        <position position="294"/>
    </location>
</feature>
<dbReference type="GO" id="GO:0003904">
    <property type="term" value="F:deoxyribodipyrimidine photo-lyase activity"/>
    <property type="evidence" value="ECO:0007669"/>
    <property type="project" value="TreeGrafter"/>
</dbReference>
<dbReference type="SUPFAM" id="SSF48173">
    <property type="entry name" value="Cryptochrome/photolyase FAD-binding domain"/>
    <property type="match status" value="1"/>
</dbReference>
<evidence type="ECO:0000256" key="2">
    <source>
        <dbReference type="ARBA" id="ARBA00022827"/>
    </source>
</evidence>
<evidence type="ECO:0000256" key="6">
    <source>
        <dbReference type="RuleBase" id="RU004182"/>
    </source>
</evidence>
<evidence type="ECO:0000256" key="7">
    <source>
        <dbReference type="SAM" id="MobiDB-lite"/>
    </source>
</evidence>
<gene>
    <name evidence="9" type="ORF">AOB60_07830</name>
</gene>
<evidence type="ECO:0000313" key="9">
    <source>
        <dbReference type="EMBL" id="PNE40733.1"/>
    </source>
</evidence>
<proteinExistence type="inferred from homology"/>
<dbReference type="InterPro" id="IPR036155">
    <property type="entry name" value="Crypto/Photolyase_N_sf"/>
</dbReference>
<evidence type="ECO:0000256" key="1">
    <source>
        <dbReference type="ARBA" id="ARBA00022630"/>
    </source>
</evidence>
<comment type="caution">
    <text evidence="9">The sequence shown here is derived from an EMBL/GenBank/DDBJ whole genome shotgun (WGS) entry which is preliminary data.</text>
</comment>
<evidence type="ECO:0000259" key="8">
    <source>
        <dbReference type="PROSITE" id="PS51645"/>
    </source>
</evidence>
<dbReference type="AlphaFoldDB" id="A0A2N8PI53"/>
<keyword evidence="9" id="KW-0456">Lyase</keyword>
<evidence type="ECO:0000256" key="3">
    <source>
        <dbReference type="ARBA" id="ARBA00022991"/>
    </source>
</evidence>
<dbReference type="RefSeq" id="WP_102923262.1">
    <property type="nucleotide sequence ID" value="NZ_LJSN01000002.1"/>
</dbReference>
<dbReference type="PANTHER" id="PTHR11455">
    <property type="entry name" value="CRYPTOCHROME"/>
    <property type="match status" value="1"/>
</dbReference>
<organism evidence="9 10">
    <name type="scientific">Streptomyces noursei</name>
    <name type="common">Streptomyces albulus</name>
    <dbReference type="NCBI Taxonomy" id="1971"/>
    <lineage>
        <taxon>Bacteria</taxon>
        <taxon>Bacillati</taxon>
        <taxon>Actinomycetota</taxon>
        <taxon>Actinomycetes</taxon>
        <taxon>Kitasatosporales</taxon>
        <taxon>Streptomycetaceae</taxon>
        <taxon>Streptomyces</taxon>
    </lineage>
</organism>